<gene>
    <name evidence="18" type="ORF">RI129_010114</name>
</gene>
<proteinExistence type="inferred from homology"/>
<accession>A0AAN7ZFI2</accession>
<dbReference type="Proteomes" id="UP001329430">
    <property type="component" value="Chromosome 7"/>
</dbReference>
<comment type="similarity">
    <text evidence="1">Belongs to the ornithine cyclodeaminase/mu-crystallin family.</text>
</comment>
<comment type="catalytic activity">
    <reaction evidence="10">
        <text>(R)-lanthionine ketimine + NADPH + 2 H(+) = (3R,5R)-1,4-thiomorpholine-3,5-dicarboxylate + NADP(+)</text>
        <dbReference type="Rhea" id="RHEA:68040"/>
        <dbReference type="ChEBI" id="CHEBI:15378"/>
        <dbReference type="ChEBI" id="CHEBI:57783"/>
        <dbReference type="ChEBI" id="CHEBI:58349"/>
        <dbReference type="ChEBI" id="CHEBI:176891"/>
        <dbReference type="ChEBI" id="CHEBI:176892"/>
    </reaction>
    <physiologicalReaction direction="left-to-right" evidence="10">
        <dbReference type="Rhea" id="RHEA:68041"/>
    </physiologicalReaction>
</comment>
<dbReference type="PIRSF" id="PIRSF001439">
    <property type="entry name" value="CryM"/>
    <property type="match status" value="1"/>
</dbReference>
<comment type="catalytic activity">
    <reaction evidence="14">
        <text>L-pipecolate + NADP(+) = Delta(1)-piperideine-2-carboxylate + NADPH + H(+)</text>
        <dbReference type="Rhea" id="RHEA:12524"/>
        <dbReference type="ChEBI" id="CHEBI:15378"/>
        <dbReference type="ChEBI" id="CHEBI:57783"/>
        <dbReference type="ChEBI" id="CHEBI:58349"/>
        <dbReference type="ChEBI" id="CHEBI:61185"/>
        <dbReference type="ChEBI" id="CHEBI:77631"/>
        <dbReference type="EC" id="1.5.1.1"/>
    </reaction>
    <physiologicalReaction direction="right-to-left" evidence="14">
        <dbReference type="Rhea" id="RHEA:12526"/>
    </physiologicalReaction>
</comment>
<dbReference type="EMBL" id="JAVRBK010000007">
    <property type="protein sequence ID" value="KAK5641567.1"/>
    <property type="molecule type" value="Genomic_DNA"/>
</dbReference>
<keyword evidence="19" id="KW-1185">Reference proteome</keyword>
<dbReference type="EC" id="1.5.1.25" evidence="2"/>
<dbReference type="GO" id="GO:0050241">
    <property type="term" value="F:pyrroline-2-carboxylate reductase activity"/>
    <property type="evidence" value="ECO:0007669"/>
    <property type="project" value="UniProtKB-EC"/>
</dbReference>
<evidence type="ECO:0000256" key="2">
    <source>
        <dbReference type="ARBA" id="ARBA00012883"/>
    </source>
</evidence>
<dbReference type="AlphaFoldDB" id="A0AAN7ZFI2"/>
<comment type="subunit">
    <text evidence="15">Homodimer. Binds the thyroid hormone triiodothyronine (T3); T3 binding inhibits enzymatic activity.</text>
</comment>
<comment type="catalytic activity">
    <reaction evidence="8">
        <text>(3R)-1,4-thiomorpholine-3-carboxylate + NAD(+) = 3,4-dehydrothiomorpholine-3-carboxylate + NADH + 2 H(+)</text>
        <dbReference type="Rhea" id="RHEA:12504"/>
        <dbReference type="ChEBI" id="CHEBI:15378"/>
        <dbReference type="ChEBI" id="CHEBI:57540"/>
        <dbReference type="ChEBI" id="CHEBI:57945"/>
        <dbReference type="ChEBI" id="CHEBI:58517"/>
        <dbReference type="ChEBI" id="CHEBI:176873"/>
        <dbReference type="EC" id="1.5.1.25"/>
    </reaction>
    <physiologicalReaction direction="right-to-left" evidence="8">
        <dbReference type="Rhea" id="RHEA:12506"/>
    </physiologicalReaction>
</comment>
<comment type="catalytic activity">
    <reaction evidence="6">
        <text>Delta(2)-thiazoline-2-carboxylate + NADPH + 2 H(+) = L-thiazolidine-2-carboxylate + NADP(+)</text>
        <dbReference type="Rhea" id="RHEA:68072"/>
        <dbReference type="ChEBI" id="CHEBI:15378"/>
        <dbReference type="ChEBI" id="CHEBI:57783"/>
        <dbReference type="ChEBI" id="CHEBI:58349"/>
        <dbReference type="ChEBI" id="CHEBI:176895"/>
        <dbReference type="ChEBI" id="CHEBI:176896"/>
    </reaction>
    <physiologicalReaction direction="left-to-right" evidence="6">
        <dbReference type="Rhea" id="RHEA:68073"/>
    </physiologicalReaction>
</comment>
<evidence type="ECO:0000256" key="4">
    <source>
        <dbReference type="ARBA" id="ARBA00033420"/>
    </source>
</evidence>
<evidence type="ECO:0000313" key="18">
    <source>
        <dbReference type="EMBL" id="KAK5641567.1"/>
    </source>
</evidence>
<evidence type="ECO:0000256" key="1">
    <source>
        <dbReference type="ARBA" id="ARBA00008903"/>
    </source>
</evidence>
<dbReference type="PANTHER" id="PTHR13812:SF19">
    <property type="entry name" value="KETIMINE REDUCTASE MU-CRYSTALLIN"/>
    <property type="match status" value="1"/>
</dbReference>
<comment type="caution">
    <text evidence="18">The sequence shown here is derived from an EMBL/GenBank/DDBJ whole genome shotgun (WGS) entry which is preliminary data.</text>
</comment>
<comment type="catalytic activity">
    <reaction evidence="13">
        <text>L-proline + NAD(+) = 1-pyrroline-2-carboxylate + NADH + H(+)</text>
        <dbReference type="Rhea" id="RHEA:20321"/>
        <dbReference type="ChEBI" id="CHEBI:15378"/>
        <dbReference type="ChEBI" id="CHEBI:39785"/>
        <dbReference type="ChEBI" id="CHEBI:57540"/>
        <dbReference type="ChEBI" id="CHEBI:57945"/>
        <dbReference type="ChEBI" id="CHEBI:60039"/>
        <dbReference type="EC" id="1.5.1.1"/>
    </reaction>
    <physiologicalReaction direction="right-to-left" evidence="13">
        <dbReference type="Rhea" id="RHEA:20323"/>
    </physiologicalReaction>
</comment>
<dbReference type="SUPFAM" id="SSF51735">
    <property type="entry name" value="NAD(P)-binding Rossmann-fold domains"/>
    <property type="match status" value="1"/>
</dbReference>
<organism evidence="18 19">
    <name type="scientific">Pyrocoelia pectoralis</name>
    <dbReference type="NCBI Taxonomy" id="417401"/>
    <lineage>
        <taxon>Eukaryota</taxon>
        <taxon>Metazoa</taxon>
        <taxon>Ecdysozoa</taxon>
        <taxon>Arthropoda</taxon>
        <taxon>Hexapoda</taxon>
        <taxon>Insecta</taxon>
        <taxon>Pterygota</taxon>
        <taxon>Neoptera</taxon>
        <taxon>Endopterygota</taxon>
        <taxon>Coleoptera</taxon>
        <taxon>Polyphaga</taxon>
        <taxon>Elateriformia</taxon>
        <taxon>Elateroidea</taxon>
        <taxon>Lampyridae</taxon>
        <taxon>Lampyrinae</taxon>
        <taxon>Pyrocoelia</taxon>
    </lineage>
</organism>
<dbReference type="Gene3D" id="3.40.50.720">
    <property type="entry name" value="NAD(P)-binding Rossmann-like Domain"/>
    <property type="match status" value="1"/>
</dbReference>
<evidence type="ECO:0000256" key="11">
    <source>
        <dbReference type="ARBA" id="ARBA00093250"/>
    </source>
</evidence>
<evidence type="ECO:0000256" key="16">
    <source>
        <dbReference type="ARBA" id="ARBA00093598"/>
    </source>
</evidence>
<dbReference type="InterPro" id="IPR023401">
    <property type="entry name" value="ODC_N"/>
</dbReference>
<comment type="catalytic activity">
    <reaction evidence="12">
        <text>(3R)-1,4-thiomorpholine-3-carboxylate + NADP(+) = 3,4-dehydrothiomorpholine-3-carboxylate + NADPH + 2 H(+)</text>
        <dbReference type="Rhea" id="RHEA:12500"/>
        <dbReference type="ChEBI" id="CHEBI:15378"/>
        <dbReference type="ChEBI" id="CHEBI:57783"/>
        <dbReference type="ChEBI" id="CHEBI:58349"/>
        <dbReference type="ChEBI" id="CHEBI:58517"/>
        <dbReference type="ChEBI" id="CHEBI:176873"/>
        <dbReference type="EC" id="1.5.1.25"/>
    </reaction>
    <physiologicalReaction direction="right-to-left" evidence="12">
        <dbReference type="Rhea" id="RHEA:12502"/>
    </physiologicalReaction>
</comment>
<dbReference type="InterPro" id="IPR036291">
    <property type="entry name" value="NAD(P)-bd_dom_sf"/>
</dbReference>
<name>A0AAN7ZFI2_9COLE</name>
<dbReference type="Gene3D" id="3.30.1780.10">
    <property type="entry name" value="ornithine cyclodeaminase, domain 1"/>
    <property type="match status" value="1"/>
</dbReference>
<evidence type="ECO:0000256" key="10">
    <source>
        <dbReference type="ARBA" id="ARBA00093248"/>
    </source>
</evidence>
<evidence type="ECO:0000256" key="9">
    <source>
        <dbReference type="ARBA" id="ARBA00093227"/>
    </source>
</evidence>
<comment type="catalytic activity">
    <reaction evidence="7">
        <text>L-proline + NADP(+) = 1-pyrroline-2-carboxylate + NADPH + H(+)</text>
        <dbReference type="Rhea" id="RHEA:20317"/>
        <dbReference type="ChEBI" id="CHEBI:15378"/>
        <dbReference type="ChEBI" id="CHEBI:39785"/>
        <dbReference type="ChEBI" id="CHEBI:57783"/>
        <dbReference type="ChEBI" id="CHEBI:58349"/>
        <dbReference type="ChEBI" id="CHEBI:60039"/>
        <dbReference type="EC" id="1.5.1.1"/>
    </reaction>
    <physiologicalReaction direction="right-to-left" evidence="7">
        <dbReference type="Rhea" id="RHEA:20319"/>
    </physiologicalReaction>
</comment>
<evidence type="ECO:0000256" key="7">
    <source>
        <dbReference type="ARBA" id="ARBA00093203"/>
    </source>
</evidence>
<dbReference type="Pfam" id="PF02423">
    <property type="entry name" value="OCD_Mu_crystall"/>
    <property type="match status" value="1"/>
</dbReference>
<evidence type="ECO:0000256" key="8">
    <source>
        <dbReference type="ARBA" id="ARBA00093226"/>
    </source>
</evidence>
<evidence type="ECO:0000256" key="12">
    <source>
        <dbReference type="ARBA" id="ARBA00093263"/>
    </source>
</evidence>
<evidence type="ECO:0000313" key="19">
    <source>
        <dbReference type="Proteomes" id="UP001329430"/>
    </source>
</evidence>
<dbReference type="EC" id="1.5.1.1" evidence="16"/>
<evidence type="ECO:0000256" key="13">
    <source>
        <dbReference type="ARBA" id="ARBA00093264"/>
    </source>
</evidence>
<dbReference type="InterPro" id="IPR003462">
    <property type="entry name" value="ODC_Mu_crystall"/>
</dbReference>
<evidence type="ECO:0000256" key="14">
    <source>
        <dbReference type="ARBA" id="ARBA00093273"/>
    </source>
</evidence>
<evidence type="ECO:0000256" key="17">
    <source>
        <dbReference type="ARBA" id="ARBA00093650"/>
    </source>
</evidence>
<comment type="catalytic activity">
    <reaction evidence="9">
        <text>(S)-cystathionine ketimine + NADPH + 2 H(+) = (3R,5S)-2,3,5,6,7-pentahydro-1,4-thiazepine-3,5-dicarboxylate + NADP(+)</text>
        <dbReference type="Rhea" id="RHEA:68036"/>
        <dbReference type="ChEBI" id="CHEBI:15378"/>
        <dbReference type="ChEBI" id="CHEBI:57783"/>
        <dbReference type="ChEBI" id="CHEBI:58349"/>
        <dbReference type="ChEBI" id="CHEBI:176808"/>
        <dbReference type="ChEBI" id="CHEBI:176810"/>
    </reaction>
    <physiologicalReaction direction="left-to-right" evidence="9">
        <dbReference type="Rhea" id="RHEA:68037"/>
    </physiologicalReaction>
</comment>
<evidence type="ECO:0000256" key="6">
    <source>
        <dbReference type="ARBA" id="ARBA00093197"/>
    </source>
</evidence>
<dbReference type="GO" id="GO:0047127">
    <property type="term" value="F:thiomorpholine-carboxylate dehydrogenase activity"/>
    <property type="evidence" value="ECO:0007669"/>
    <property type="project" value="UniProtKB-EC"/>
</dbReference>
<evidence type="ECO:0000256" key="15">
    <source>
        <dbReference type="ARBA" id="ARBA00093567"/>
    </source>
</evidence>
<dbReference type="PANTHER" id="PTHR13812">
    <property type="entry name" value="KETIMINE REDUCTASE MU-CRYSTALLIN"/>
    <property type="match status" value="1"/>
</dbReference>
<dbReference type="GO" id="GO:0042562">
    <property type="term" value="F:hormone binding"/>
    <property type="evidence" value="ECO:0007669"/>
    <property type="project" value="TreeGrafter"/>
</dbReference>
<evidence type="ECO:0000256" key="5">
    <source>
        <dbReference type="ARBA" id="ARBA00093190"/>
    </source>
</evidence>
<sequence length="358" mass="40149">MVNISYFYDAKVTEAIIYEMCEEIVQYESDEFTHNEDNNNMQKMSCPYEYLTDHRIEELLTWEKAYEAAERALERFATGEAHQSERLKVPVGPNFLFTMCGYLKDEEYGGLVSLLFTQFISNKKLEPPLPVVHSDITLMDEKTGVTKVIVPGRELVNWVLPSVSVMATRHLHGKTGEVLAIIGAGNQGRLHAIALHKFFNFSEVRVWNRTASKAEDLVKQLNKAMTSSVFVTANFVEECVNNADVIVTATKASQTLVKYSWIKKGAHINAIGVSVVTTELDDETYRSSTTYTDNKEAAEIELKPIVKLGVKFKEVGDVIVGKIQAPKKSDTTIFQSSGTAIQYCAFARLISDLHKGKQ</sequence>
<comment type="catalytic activity">
    <reaction evidence="5">
        <text>L-pipecolate + NAD(+) = Delta(1)-piperideine-2-carboxylate + NADH + H(+)</text>
        <dbReference type="Rhea" id="RHEA:30807"/>
        <dbReference type="ChEBI" id="CHEBI:15378"/>
        <dbReference type="ChEBI" id="CHEBI:57540"/>
        <dbReference type="ChEBI" id="CHEBI:57945"/>
        <dbReference type="ChEBI" id="CHEBI:61185"/>
        <dbReference type="ChEBI" id="CHEBI:77631"/>
        <dbReference type="EC" id="1.5.1.1"/>
    </reaction>
    <physiologicalReaction direction="right-to-left" evidence="5">
        <dbReference type="Rhea" id="RHEA:30809"/>
    </physiologicalReaction>
</comment>
<reference evidence="18 19" key="1">
    <citation type="journal article" date="2024" name="Insects">
        <title>An Improved Chromosome-Level Genome Assembly of the Firefly Pyrocoelia pectoralis.</title>
        <authorList>
            <person name="Fu X."/>
            <person name="Meyer-Rochow V.B."/>
            <person name="Ballantyne L."/>
            <person name="Zhu X."/>
        </authorList>
    </citation>
    <scope>NUCLEOTIDE SEQUENCE [LARGE SCALE GENOMIC DNA]</scope>
    <source>
        <strain evidence="18">XCY_ONT2</strain>
    </source>
</reference>
<dbReference type="GO" id="GO:0005737">
    <property type="term" value="C:cytoplasm"/>
    <property type="evidence" value="ECO:0007669"/>
    <property type="project" value="TreeGrafter"/>
</dbReference>
<evidence type="ECO:0000256" key="3">
    <source>
        <dbReference type="ARBA" id="ARBA00015173"/>
    </source>
</evidence>
<comment type="catalytic activity">
    <reaction evidence="11">
        <text>(S)-cystathionine ketimine + NADH + 2 H(+) = (3R,5S)-2,3,5,6,7-pentahydro-1,4-thiazepine-3,5-dicarboxylate + NAD(+)</text>
        <dbReference type="Rhea" id="RHEA:68032"/>
        <dbReference type="ChEBI" id="CHEBI:15378"/>
        <dbReference type="ChEBI" id="CHEBI:57540"/>
        <dbReference type="ChEBI" id="CHEBI:57945"/>
        <dbReference type="ChEBI" id="CHEBI:176808"/>
        <dbReference type="ChEBI" id="CHEBI:176810"/>
    </reaction>
    <physiologicalReaction direction="left-to-right" evidence="11">
        <dbReference type="Rhea" id="RHEA:68033"/>
    </physiologicalReaction>
</comment>
<protein>
    <recommendedName>
        <fullName evidence="3">Ketimine reductase mu-crystallin</fullName>
        <ecNumber evidence="16">1.5.1.1</ecNumber>
        <ecNumber evidence="2">1.5.1.25</ecNumber>
    </recommendedName>
    <alternativeName>
        <fullName evidence="17">1-piperideine-2-carboxylate/1-pyrroline-2-carboxylate reductase</fullName>
    </alternativeName>
    <alternativeName>
        <fullName evidence="4">NADP-regulated thyroid-hormone-binding protein</fullName>
    </alternativeName>
</protein>